<dbReference type="Gene3D" id="2.160.20.160">
    <property type="match status" value="1"/>
</dbReference>
<dbReference type="Pfam" id="PF13946">
    <property type="entry name" value="DUF4214"/>
    <property type="match status" value="1"/>
</dbReference>
<dbReference type="AlphaFoldDB" id="A0A7X2CB54"/>
<dbReference type="OrthoDB" id="6899401at2"/>
<organism evidence="2 3">
    <name type="scientific">Pseudomonas helleri</name>
    <dbReference type="NCBI Taxonomy" id="1608996"/>
    <lineage>
        <taxon>Bacteria</taxon>
        <taxon>Pseudomonadati</taxon>
        <taxon>Pseudomonadota</taxon>
        <taxon>Gammaproteobacteria</taxon>
        <taxon>Pseudomonadales</taxon>
        <taxon>Pseudomonadaceae</taxon>
        <taxon>Pseudomonas</taxon>
    </lineage>
</organism>
<dbReference type="SUPFAM" id="SSF51120">
    <property type="entry name" value="beta-Roll"/>
    <property type="match status" value="1"/>
</dbReference>
<evidence type="ECO:0000313" key="2">
    <source>
        <dbReference type="EMBL" id="MQU19299.1"/>
    </source>
</evidence>
<name>A0A7X2CB54_9PSED</name>
<sequence length="978" mass="95810">MAVVTTQQKVAALYTAIFNRAPDQAGLNFWTAQINAGTSFASIAAGFAQHEVFTTGIGALDNAGYVSALYTNILGSAGDTAGIAYWTARLAAGESKAAIVAEFVNGSLTIDIPALLASGGISAADAAAATIRQQTLTNKADVGIYFANTLGAASNLNPATVSTSKAGLEADPIYKASQAAIAGVDSTAASVQTAKDAIAVAAGSANPAEALLGHTFTLTPGADTFVGSASNDTFNALTIKADGSDANTLTSFDSIDGGAGNDTLNIYSDSANNVGLKGATVKNVETINFFNSDEGTTTHKGFGPVDASQFVGATAINQINIASDVSNLAAGAVAGFNGVASPAGATALSVGAAAGVASATVNLTGFKGVDAGTDGTFDAGDNTAGLKVSGAALNSVTVTGSLAQAVTSTVTGQEAKLTLNVVAGKDVESVSINTAVNSELKVSNAGGKVLSTVDASASTGNIDLDTVALSSTVATVKTGSGADKVGLATSLNATVKAASVSTGAGNDTINVEAVVGTVAAGQTVAVDAGEGDDVIQLDLKAGVGYNIVAGAGDDTVTIDTGTVKTTDVIDGGAGTDTIALAGQIAYAADDYIVLNKVLKNFEAVEFKTAAGATTAFDASQVAGYKSFTFDANGQITKVAADQALTTAADLKAVAAGYVAGDSTASPAATTTTYAGSLNVTAKGGTAGVLGNNGADGILGGGDDVAAIPQSDATVNAFADSVALTIKATTTDSFVGLTGDVKSATVNLVNSVNSATAPTADTIAHLDLTTATTATNGAYTALGGLTSLTLSGNGSAVVTNVADAKLTTVDASGLGGTLTLGADKGAAIAGLTYTSSNAAAETIKLGAGIDNVTLNASTYGKMDVVTGLNLVASAADAKVLDAKSDVLNINGVDLLTKNALALGFTTTQTDLDLALKDAAAYANTNGTDVAFHMGDNTYVFHDAKGAGASVGLIDAADTVVQITGQVNLDLLTSSLAHVA</sequence>
<gene>
    <name evidence="2" type="ORF">GHN41_23075</name>
</gene>
<dbReference type="InterPro" id="IPR011049">
    <property type="entry name" value="Serralysin-like_metalloprot_C"/>
</dbReference>
<dbReference type="Gene3D" id="1.10.3130.20">
    <property type="entry name" value="Phycobilisome linker domain"/>
    <property type="match status" value="1"/>
</dbReference>
<dbReference type="EMBL" id="WIVT01000053">
    <property type="protein sequence ID" value="MQU19299.1"/>
    <property type="molecule type" value="Genomic_DNA"/>
</dbReference>
<evidence type="ECO:0000313" key="3">
    <source>
        <dbReference type="Proteomes" id="UP000443000"/>
    </source>
</evidence>
<dbReference type="InterPro" id="IPR025282">
    <property type="entry name" value="DUF4214"/>
</dbReference>
<accession>A0A7X2CB54</accession>
<dbReference type="Proteomes" id="UP000443000">
    <property type="component" value="Unassembled WGS sequence"/>
</dbReference>
<proteinExistence type="predicted"/>
<reference evidence="2 3" key="1">
    <citation type="submission" date="2019-10" db="EMBL/GenBank/DDBJ databases">
        <title>Evaluation of single-gene subtyping targets for Pseudomonas.</title>
        <authorList>
            <person name="Reichler S.J."/>
            <person name="Orsi R.H."/>
            <person name="Wiedmann M."/>
            <person name="Martin N.H."/>
            <person name="Murphy S.I."/>
        </authorList>
    </citation>
    <scope>NUCLEOTIDE SEQUENCE [LARGE SCALE GENOMIC DNA]</scope>
    <source>
        <strain evidence="2 3">FSL R10-1594</strain>
    </source>
</reference>
<comment type="caution">
    <text evidence="2">The sequence shown here is derived from an EMBL/GenBank/DDBJ whole genome shotgun (WGS) entry which is preliminary data.</text>
</comment>
<evidence type="ECO:0000259" key="1">
    <source>
        <dbReference type="Pfam" id="PF13946"/>
    </source>
</evidence>
<dbReference type="RefSeq" id="WP_153405778.1">
    <property type="nucleotide sequence ID" value="NZ_WIVT01000053.1"/>
</dbReference>
<feature type="domain" description="DUF4214" evidence="1">
    <location>
        <begin position="44"/>
        <end position="104"/>
    </location>
</feature>
<protein>
    <submittedName>
        <fullName evidence="2">DUF4214 domain-containing protein</fullName>
    </submittedName>
</protein>
<dbReference type="InterPro" id="IPR038255">
    <property type="entry name" value="PBS_linker_sf"/>
</dbReference>
<dbReference type="PRINTS" id="PR00313">
    <property type="entry name" value="CABNDNGRPT"/>
</dbReference>